<gene>
    <name evidence="1" type="ORF">MANES_18G144300</name>
</gene>
<name>A0A2C9U4J8_MANES</name>
<organism evidence="1">
    <name type="scientific">Manihot esculenta</name>
    <name type="common">Cassava</name>
    <name type="synonym">Jatropha manihot</name>
    <dbReference type="NCBI Taxonomy" id="3983"/>
    <lineage>
        <taxon>Eukaryota</taxon>
        <taxon>Viridiplantae</taxon>
        <taxon>Streptophyta</taxon>
        <taxon>Embryophyta</taxon>
        <taxon>Tracheophyta</taxon>
        <taxon>Spermatophyta</taxon>
        <taxon>Magnoliopsida</taxon>
        <taxon>eudicotyledons</taxon>
        <taxon>Gunneridae</taxon>
        <taxon>Pentapetalae</taxon>
        <taxon>rosids</taxon>
        <taxon>fabids</taxon>
        <taxon>Malpighiales</taxon>
        <taxon>Euphorbiaceae</taxon>
        <taxon>Crotonoideae</taxon>
        <taxon>Manihoteae</taxon>
        <taxon>Manihot</taxon>
    </lineage>
</organism>
<evidence type="ECO:0000313" key="1">
    <source>
        <dbReference type="EMBL" id="OAY24225.1"/>
    </source>
</evidence>
<accession>A0A2C9U4J8</accession>
<dbReference type="AlphaFoldDB" id="A0A2C9U4J8"/>
<proteinExistence type="predicted"/>
<protein>
    <submittedName>
        <fullName evidence="1">Uncharacterized protein</fullName>
    </submittedName>
</protein>
<dbReference type="EMBL" id="CM004404">
    <property type="protein sequence ID" value="OAY24225.1"/>
    <property type="molecule type" value="Genomic_DNA"/>
</dbReference>
<reference evidence="1" key="1">
    <citation type="submission" date="2016-02" db="EMBL/GenBank/DDBJ databases">
        <title>WGS assembly of Manihot esculenta.</title>
        <authorList>
            <person name="Bredeson J.V."/>
            <person name="Prochnik S.E."/>
            <person name="Lyons J.B."/>
            <person name="Schmutz J."/>
            <person name="Grimwood J."/>
            <person name="Vrebalov J."/>
            <person name="Bart R.S."/>
            <person name="Amuge T."/>
            <person name="Ferguson M.E."/>
            <person name="Green R."/>
            <person name="Putnam N."/>
            <person name="Stites J."/>
            <person name="Rounsley S."/>
            <person name="Rokhsar D.S."/>
        </authorList>
    </citation>
    <scope>NUCLEOTIDE SEQUENCE [LARGE SCALE GENOMIC DNA]</scope>
    <source>
        <tissue evidence="1">Leaf</tissue>
    </source>
</reference>
<sequence>MSVGPFARSAQGEGMCGSWGVSVEVEPMREGLCIGWSTGVLVSVSVGHMLVLGPLCMNAEGGSHVHAR</sequence>